<sequence>MVKTMDGCLMLIPGSSETNSLKQQYQLEQVSEIKLRMRELIGDYKSR</sequence>
<keyword evidence="2" id="KW-1185">Reference proteome</keyword>
<proteinExistence type="predicted"/>
<accession>A0A2G0NZJ7</accession>
<protein>
    <submittedName>
        <fullName evidence="1">Endoribonuclease</fullName>
    </submittedName>
</protein>
<comment type="caution">
    <text evidence="1">The sequence shown here is derived from an EMBL/GenBank/DDBJ whole genome shotgun (WGS) entry which is preliminary data.</text>
</comment>
<reference evidence="1 2" key="1">
    <citation type="journal article" date="2017" name="Nat. Microbiol.">
        <title>Natural product diversity associated with the nematode symbionts Photorhabdus and Xenorhabdus.</title>
        <authorList>
            <person name="Tobias N.J."/>
            <person name="Wolff H."/>
            <person name="Djahanschiri B."/>
            <person name="Grundmann F."/>
            <person name="Kronenwerth M."/>
            <person name="Shi Y.M."/>
            <person name="Simonyi S."/>
            <person name="Grun P."/>
            <person name="Shapiro-Ilan D."/>
            <person name="Pidot S.J."/>
            <person name="Stinear T.P."/>
            <person name="Ebersberger I."/>
            <person name="Bode H.B."/>
        </authorList>
    </citation>
    <scope>NUCLEOTIDE SEQUENCE [LARGE SCALE GENOMIC DNA]</scope>
    <source>
        <strain evidence="1 2">DSM 17908</strain>
    </source>
</reference>
<dbReference type="Proteomes" id="UP000224607">
    <property type="component" value="Unassembled WGS sequence"/>
</dbReference>
<gene>
    <name evidence="1" type="ORF">Xmau_02309</name>
</gene>
<name>A0A2G0NZJ7_9GAMM</name>
<evidence type="ECO:0000313" key="1">
    <source>
        <dbReference type="EMBL" id="PHM40121.1"/>
    </source>
</evidence>
<evidence type="ECO:0000313" key="2">
    <source>
        <dbReference type="Proteomes" id="UP000224607"/>
    </source>
</evidence>
<organism evidence="1 2">
    <name type="scientific">Xenorhabdus mauleonii</name>
    <dbReference type="NCBI Taxonomy" id="351675"/>
    <lineage>
        <taxon>Bacteria</taxon>
        <taxon>Pseudomonadati</taxon>
        <taxon>Pseudomonadota</taxon>
        <taxon>Gammaproteobacteria</taxon>
        <taxon>Enterobacterales</taxon>
        <taxon>Morganellaceae</taxon>
        <taxon>Xenorhabdus</taxon>
    </lineage>
</organism>
<dbReference type="EMBL" id="NITY01000007">
    <property type="protein sequence ID" value="PHM40121.1"/>
    <property type="molecule type" value="Genomic_DNA"/>
</dbReference>